<feature type="transmembrane region" description="Helical" evidence="1">
    <location>
        <begin position="63"/>
        <end position="92"/>
    </location>
</feature>
<dbReference type="Proteomes" id="UP001524586">
    <property type="component" value="Unassembled WGS sequence"/>
</dbReference>
<evidence type="ECO:0000256" key="1">
    <source>
        <dbReference type="SAM" id="Phobius"/>
    </source>
</evidence>
<dbReference type="EMBL" id="JANIBK010000057">
    <property type="protein sequence ID" value="MCQ8129141.1"/>
    <property type="molecule type" value="Genomic_DNA"/>
</dbReference>
<keyword evidence="4" id="KW-1185">Reference proteome</keyword>
<protein>
    <recommendedName>
        <fullName evidence="2">HAMP domain-containing protein</fullName>
    </recommendedName>
</protein>
<dbReference type="Gene3D" id="6.10.340.10">
    <property type="match status" value="1"/>
</dbReference>
<keyword evidence="1" id="KW-0812">Transmembrane</keyword>
<dbReference type="SUPFAM" id="SSF158472">
    <property type="entry name" value="HAMP domain-like"/>
    <property type="match status" value="1"/>
</dbReference>
<feature type="domain" description="HAMP" evidence="2">
    <location>
        <begin position="94"/>
        <end position="146"/>
    </location>
</feature>
<dbReference type="CDD" id="cd06225">
    <property type="entry name" value="HAMP"/>
    <property type="match status" value="1"/>
</dbReference>
<evidence type="ECO:0000313" key="4">
    <source>
        <dbReference type="Proteomes" id="UP001524586"/>
    </source>
</evidence>
<feature type="transmembrane region" description="Helical" evidence="1">
    <location>
        <begin position="21"/>
        <end position="43"/>
    </location>
</feature>
<proteinExistence type="predicted"/>
<name>A0ABT1U7U8_9GAMM</name>
<dbReference type="InterPro" id="IPR003660">
    <property type="entry name" value="HAMP_dom"/>
</dbReference>
<dbReference type="RefSeq" id="WP_256615567.1">
    <property type="nucleotide sequence ID" value="NZ_JANIBK010000057.1"/>
</dbReference>
<evidence type="ECO:0000259" key="2">
    <source>
        <dbReference type="PROSITE" id="PS50885"/>
    </source>
</evidence>
<comment type="caution">
    <text evidence="3">The sequence shown here is derived from an EMBL/GenBank/DDBJ whole genome shotgun (WGS) entry which is preliminary data.</text>
</comment>
<gene>
    <name evidence="3" type="ORF">NP596_11815</name>
</gene>
<reference evidence="3 4" key="1">
    <citation type="submission" date="2022-07" db="EMBL/GenBank/DDBJ databases">
        <title>Methylomonas rivi sp. nov., Methylomonas rosea sp. nov., Methylomonas aureus sp. nov. and Methylomonas subterranea sp. nov., four novel methanotrophs isolated from a freshwater creek and the deep terrestrial subsurface.</title>
        <authorList>
            <person name="Abin C."/>
            <person name="Sankaranarayanan K."/>
            <person name="Garner C."/>
            <person name="Sindelar R."/>
            <person name="Kotary K."/>
            <person name="Garner R."/>
            <person name="Barclay S."/>
            <person name="Lawson P."/>
            <person name="Krumholz L."/>
        </authorList>
    </citation>
    <scope>NUCLEOTIDE SEQUENCE [LARGE SCALE GENOMIC DNA]</scope>
    <source>
        <strain evidence="3 4">WSC-6</strain>
    </source>
</reference>
<evidence type="ECO:0000313" key="3">
    <source>
        <dbReference type="EMBL" id="MCQ8129141.1"/>
    </source>
</evidence>
<accession>A0ABT1U7U8</accession>
<organism evidence="3 4">
    <name type="scientific">Methylomonas rivi</name>
    <dbReference type="NCBI Taxonomy" id="2952226"/>
    <lineage>
        <taxon>Bacteria</taxon>
        <taxon>Pseudomonadati</taxon>
        <taxon>Pseudomonadota</taxon>
        <taxon>Gammaproteobacteria</taxon>
        <taxon>Methylococcales</taxon>
        <taxon>Methylococcaceae</taxon>
        <taxon>Methylomonas</taxon>
    </lineage>
</organism>
<keyword evidence="1" id="KW-1133">Transmembrane helix</keyword>
<dbReference type="Pfam" id="PF00672">
    <property type="entry name" value="HAMP"/>
    <property type="match status" value="1"/>
</dbReference>
<dbReference type="PROSITE" id="PS50885">
    <property type="entry name" value="HAMP"/>
    <property type="match status" value="1"/>
</dbReference>
<keyword evidence="1" id="KW-0472">Membrane</keyword>
<sequence length="194" mass="21189">MNKPPVKRRRIFIKKAFQGRFMAGALGLILLSSLSSALLIYWITGGDLLAQTQSAHAGLLNAWHRLGLSILMGNAVAVLVAGAAGVTSALYASHRIAGPLFRFETLCREVGDGNLDVMTQLREKDQLQDLAKAFTGMVGKLRQRRVLQLELMQELDNRLSELAAADNLTAAQCHCLTELHGSLNYLRGTFNGNE</sequence>